<dbReference type="AlphaFoldDB" id="A0AAQ4DUS4"/>
<comment type="caution">
    <text evidence="1">The sequence shown here is derived from an EMBL/GenBank/DDBJ whole genome shotgun (WGS) entry which is preliminary data.</text>
</comment>
<evidence type="ECO:0000313" key="1">
    <source>
        <dbReference type="EMBL" id="KAK8766214.1"/>
    </source>
</evidence>
<protein>
    <submittedName>
        <fullName evidence="1">Uncharacterized protein</fullName>
    </submittedName>
</protein>
<sequence>MTRKLAQNDRTSSYFVRRPVRPGAVFRLSTLELTVQATGRSKPGLDSTAFGGTRCHCVMDLCATATCAQCAKNCVVLKLTVWHELWRLVWCQEL</sequence>
<name>A0AAQ4DUS4_AMBAM</name>
<dbReference type="EMBL" id="JARKHS020026567">
    <property type="protein sequence ID" value="KAK8766214.1"/>
    <property type="molecule type" value="Genomic_DNA"/>
</dbReference>
<evidence type="ECO:0000313" key="2">
    <source>
        <dbReference type="Proteomes" id="UP001321473"/>
    </source>
</evidence>
<keyword evidence="2" id="KW-1185">Reference proteome</keyword>
<dbReference type="Proteomes" id="UP001321473">
    <property type="component" value="Unassembled WGS sequence"/>
</dbReference>
<gene>
    <name evidence="1" type="ORF">V5799_007006</name>
</gene>
<organism evidence="1 2">
    <name type="scientific">Amblyomma americanum</name>
    <name type="common">Lone star tick</name>
    <dbReference type="NCBI Taxonomy" id="6943"/>
    <lineage>
        <taxon>Eukaryota</taxon>
        <taxon>Metazoa</taxon>
        <taxon>Ecdysozoa</taxon>
        <taxon>Arthropoda</taxon>
        <taxon>Chelicerata</taxon>
        <taxon>Arachnida</taxon>
        <taxon>Acari</taxon>
        <taxon>Parasitiformes</taxon>
        <taxon>Ixodida</taxon>
        <taxon>Ixodoidea</taxon>
        <taxon>Ixodidae</taxon>
        <taxon>Amblyomminae</taxon>
        <taxon>Amblyomma</taxon>
    </lineage>
</organism>
<proteinExistence type="predicted"/>
<accession>A0AAQ4DUS4</accession>
<reference evidence="1 2" key="1">
    <citation type="journal article" date="2023" name="Arcadia Sci">
        <title>De novo assembly of a long-read Amblyomma americanum tick genome.</title>
        <authorList>
            <person name="Chou S."/>
            <person name="Poskanzer K.E."/>
            <person name="Rollins M."/>
            <person name="Thuy-Boun P.S."/>
        </authorList>
    </citation>
    <scope>NUCLEOTIDE SEQUENCE [LARGE SCALE GENOMIC DNA]</scope>
    <source>
        <strain evidence="1">F_SG_1</strain>
        <tissue evidence="1">Salivary glands</tissue>
    </source>
</reference>